<evidence type="ECO:0000256" key="3">
    <source>
        <dbReference type="ARBA" id="ARBA00022676"/>
    </source>
</evidence>
<dbReference type="CDD" id="cd03784">
    <property type="entry name" value="GT1_Gtf-like"/>
    <property type="match status" value="1"/>
</dbReference>
<dbReference type="FunFam" id="3.40.50.2000:FF:000065">
    <property type="entry name" value="Glycosyltransferase"/>
    <property type="match status" value="1"/>
</dbReference>
<keyword evidence="4 5" id="KW-0808">Transferase</keyword>
<dbReference type="PANTHER" id="PTHR11926:SF1498">
    <property type="entry name" value="GLYCOSYLTRANSFERASE"/>
    <property type="match status" value="1"/>
</dbReference>
<name>A0A9I9DIU3_CUCME</name>
<dbReference type="EC" id="2.4.1.-" evidence="6"/>
<organism evidence="7">
    <name type="scientific">Cucumis melo</name>
    <name type="common">Muskmelon</name>
    <dbReference type="NCBI Taxonomy" id="3656"/>
    <lineage>
        <taxon>Eukaryota</taxon>
        <taxon>Viridiplantae</taxon>
        <taxon>Streptophyta</taxon>
        <taxon>Embryophyta</taxon>
        <taxon>Tracheophyta</taxon>
        <taxon>Spermatophyta</taxon>
        <taxon>Magnoliopsida</taxon>
        <taxon>eudicotyledons</taxon>
        <taxon>Gunneridae</taxon>
        <taxon>Pentapetalae</taxon>
        <taxon>rosids</taxon>
        <taxon>fabids</taxon>
        <taxon>Cucurbitales</taxon>
        <taxon>Cucurbitaceae</taxon>
        <taxon>Benincaseae</taxon>
        <taxon>Cucumis</taxon>
    </lineage>
</organism>
<dbReference type="EnsemblPlants" id="MELO3C018632.2.1">
    <property type="protein sequence ID" value="MELO3C018632.2.1"/>
    <property type="gene ID" value="MELO3C018632.2"/>
</dbReference>
<dbReference type="Pfam" id="PF00201">
    <property type="entry name" value="UDPGT"/>
    <property type="match status" value="1"/>
</dbReference>
<accession>A0A9I9DIU3</accession>
<dbReference type="Gene3D" id="3.40.50.2000">
    <property type="entry name" value="Glycogen Phosphorylase B"/>
    <property type="match status" value="2"/>
</dbReference>
<dbReference type="FunFam" id="3.40.50.2000:FF:000027">
    <property type="entry name" value="Glycosyltransferase"/>
    <property type="match status" value="1"/>
</dbReference>
<comment type="pathway">
    <text evidence="1">Secondary metabolite biosynthesis; terpenoid biosynthesis.</text>
</comment>
<evidence type="ECO:0000313" key="7">
    <source>
        <dbReference type="EnsemblPlants" id="MELO3C018632.2.1"/>
    </source>
</evidence>
<evidence type="ECO:0000256" key="2">
    <source>
        <dbReference type="ARBA" id="ARBA00009995"/>
    </source>
</evidence>
<evidence type="ECO:0000256" key="4">
    <source>
        <dbReference type="ARBA" id="ARBA00022679"/>
    </source>
</evidence>
<dbReference type="InterPro" id="IPR002213">
    <property type="entry name" value="UDP_glucos_trans"/>
</dbReference>
<reference evidence="7" key="1">
    <citation type="submission" date="2023-03" db="UniProtKB">
        <authorList>
            <consortium name="EnsemblPlants"/>
        </authorList>
    </citation>
    <scope>IDENTIFICATION</scope>
</reference>
<proteinExistence type="inferred from homology"/>
<protein>
    <recommendedName>
        <fullName evidence="6">Glycosyltransferase</fullName>
        <ecNumber evidence="6">2.4.1.-</ecNumber>
    </recommendedName>
</protein>
<sequence>MTIKAIHVDFVVEALARHFVLSVHRPGDPSSLGIQTFNVLLLSFSQYNGRLEIRITDMLGALRGRRFNMGYGISQNERPHAICFPFPAQGHVTPMLNVAKLLHHRGFYITFVNTEYNHRRLLQSRGPDSLDGLPDFQFKTIPDGLPYSEANSTQDIPALCTSVNKTCLAPFCDLISQINFNASTSSNATPQVSCIVTDAAAFFSFSAAKQFKIPFAMFYTASACSYLGYLQYPKLMKQGLVPLKDASYLINGYLENTIEWTKGKGNIRLKDLPTLLRTTDPNDVSLNFIIQFINIRSQTTAMILNTYDELEKDVLLVASTLPSSDPHHYTLGPLHMMVKQIENEKTRAIGSNLWVEESECIEWLNSKEPNSVVYVNFGSITVMTKQQLIEFAWGLANSKKPFLWITRPDLIVGDSAILPHEFVTQTKDRSLIASWCCQEQVLEHPSIGGFLTHSGWNSTIESISAGVPMLCWPFFSDQQTNCCYCCTEWGIGMEIDNNVKRNELEELVRELMDGEKGKKMKENVMNLKSKAEEAYKLGGCAWKQLDKLIEEVLLSKANCLISKIYSYNSSSSYFISFSLQFHSFSSMSRFFKLMVVC</sequence>
<dbReference type="SUPFAM" id="SSF53756">
    <property type="entry name" value="UDP-Glycosyltransferase/glycogen phosphorylase"/>
    <property type="match status" value="1"/>
</dbReference>
<dbReference type="Gramene" id="MELO3C018632.2.1">
    <property type="protein sequence ID" value="MELO3C018632.2.1"/>
    <property type="gene ID" value="MELO3C018632.2"/>
</dbReference>
<dbReference type="AlphaFoldDB" id="A0A9I9DIU3"/>
<dbReference type="InterPro" id="IPR035595">
    <property type="entry name" value="UDP_glycos_trans_CS"/>
</dbReference>
<dbReference type="GO" id="GO:0080043">
    <property type="term" value="F:quercetin 3-O-glucosyltransferase activity"/>
    <property type="evidence" value="ECO:0007669"/>
    <property type="project" value="TreeGrafter"/>
</dbReference>
<evidence type="ECO:0000256" key="6">
    <source>
        <dbReference type="RuleBase" id="RU362057"/>
    </source>
</evidence>
<evidence type="ECO:0000256" key="5">
    <source>
        <dbReference type="RuleBase" id="RU003718"/>
    </source>
</evidence>
<evidence type="ECO:0000256" key="1">
    <source>
        <dbReference type="ARBA" id="ARBA00004721"/>
    </source>
</evidence>
<dbReference type="PANTHER" id="PTHR11926">
    <property type="entry name" value="GLUCOSYL/GLUCURONOSYL TRANSFERASES"/>
    <property type="match status" value="1"/>
</dbReference>
<comment type="similarity">
    <text evidence="2 5">Belongs to the UDP-glycosyltransferase family.</text>
</comment>
<dbReference type="GO" id="GO:0080044">
    <property type="term" value="F:quercetin 7-O-glucosyltransferase activity"/>
    <property type="evidence" value="ECO:0007669"/>
    <property type="project" value="TreeGrafter"/>
</dbReference>
<dbReference type="PROSITE" id="PS00375">
    <property type="entry name" value="UDPGT"/>
    <property type="match status" value="1"/>
</dbReference>
<keyword evidence="3 5" id="KW-0328">Glycosyltransferase</keyword>